<protein>
    <submittedName>
        <fullName evidence="1">Uncharacterized protein</fullName>
    </submittedName>
</protein>
<dbReference type="Proteomes" id="UP000010845">
    <property type="component" value="Chromosome"/>
</dbReference>
<dbReference type="KEGG" id="tto:Thethe_01602"/>
<accession>L0IKE6</accession>
<evidence type="ECO:0000313" key="1">
    <source>
        <dbReference type="EMBL" id="AGB19239.1"/>
    </source>
</evidence>
<dbReference type="HOGENOM" id="CLU_2792689_0_0_9"/>
<proteinExistence type="predicted"/>
<organism evidence="1 2">
    <name type="scientific">Thermoanaerobacterium thermosaccharolyticum M0795</name>
    <dbReference type="NCBI Taxonomy" id="698948"/>
    <lineage>
        <taxon>Bacteria</taxon>
        <taxon>Bacillati</taxon>
        <taxon>Bacillota</taxon>
        <taxon>Clostridia</taxon>
        <taxon>Thermoanaerobacterales</taxon>
        <taxon>Thermoanaerobacteraceae</taxon>
        <taxon>Thermoanaerobacterium</taxon>
    </lineage>
</organism>
<dbReference type="AlphaFoldDB" id="L0IKE6"/>
<gene>
    <name evidence="1" type="ORF">Thethe_01602</name>
</gene>
<dbReference type="EMBL" id="CP003066">
    <property type="protein sequence ID" value="AGB19239.1"/>
    <property type="molecule type" value="Genomic_DNA"/>
</dbReference>
<dbReference type="PATRIC" id="fig|698948.3.peg.1595"/>
<name>L0IKE6_THETR</name>
<evidence type="ECO:0000313" key="2">
    <source>
        <dbReference type="Proteomes" id="UP000010845"/>
    </source>
</evidence>
<reference evidence="1 2" key="1">
    <citation type="submission" date="2012-03" db="EMBL/GenBank/DDBJ databases">
        <title>Complete sequence of chromosome of Thermoanaerobacterium thermosaccharolyticum M0795.</title>
        <authorList>
            <consortium name="US DOE Joint Genome Institute"/>
            <person name="Lucas S."/>
            <person name="Han J."/>
            <person name="Lapidus A."/>
            <person name="Cheng J.-F."/>
            <person name="Goodwin L."/>
            <person name="Pitluck S."/>
            <person name="Peters L."/>
            <person name="Teshima H."/>
            <person name="Detter J.C."/>
            <person name="Han C."/>
            <person name="Tapia R."/>
            <person name="Land M."/>
            <person name="Hauser L."/>
            <person name="Kyrpides N."/>
            <person name="Ivanova N."/>
            <person name="Pagani I."/>
            <person name="Feinberg L."/>
            <person name="Folden J."/>
            <person name="Hogsett D."/>
            <person name="Shaw J."/>
            <person name="Woyke T."/>
        </authorList>
    </citation>
    <scope>NUCLEOTIDE SEQUENCE [LARGE SCALE GENOMIC DNA]</scope>
    <source>
        <strain evidence="1 2">M0795</strain>
    </source>
</reference>
<sequence>MDMKRINFKLMQKRIKDNDVILLFIESTFGRLHKVYPKIKIAYKSILKNVIKGEVLILYDLKFFDLYT</sequence>